<accession>A0A6M6JK18</accession>
<dbReference type="RefSeq" id="WP_172162032.1">
    <property type="nucleotide sequence ID" value="NZ_CP053564.1"/>
</dbReference>
<dbReference type="Proteomes" id="UP000505377">
    <property type="component" value="Chromosome"/>
</dbReference>
<dbReference type="InterPro" id="IPR000182">
    <property type="entry name" value="GNAT_dom"/>
</dbReference>
<evidence type="ECO:0000259" key="2">
    <source>
        <dbReference type="PROSITE" id="PS51186"/>
    </source>
</evidence>
<feature type="region of interest" description="Disordered" evidence="1">
    <location>
        <begin position="152"/>
        <end position="188"/>
    </location>
</feature>
<sequence>MDQFRLARPGPEHAGELLTVQRAAYVTEAQRYDAPHIPPLVETLDEVRADLAGDVPAVAAWLGPRLVGSVRGRVDGGRMEIARLTVAPDQQGRGLGRALLAAVHAAAPAPVERFWLVTGARSDDNRRLYAAAGYVDAGSVVDAAGVGLVRMERGREDSAEQDRPVRDGSARDVSARCGHGSAGGPAGG</sequence>
<protein>
    <submittedName>
        <fullName evidence="3">GNAT family N-acetyltransferase</fullName>
    </submittedName>
</protein>
<dbReference type="CDD" id="cd04301">
    <property type="entry name" value="NAT_SF"/>
    <property type="match status" value="1"/>
</dbReference>
<dbReference type="KEGG" id="pbro:HOP40_23565"/>
<name>A0A6M6JK18_9PSEU</name>
<dbReference type="Gene3D" id="3.40.630.30">
    <property type="match status" value="1"/>
</dbReference>
<feature type="domain" description="N-acetyltransferase" evidence="2">
    <location>
        <begin position="2"/>
        <end position="156"/>
    </location>
</feature>
<dbReference type="InterPro" id="IPR016181">
    <property type="entry name" value="Acyl_CoA_acyltransferase"/>
</dbReference>
<gene>
    <name evidence="3" type="ORF">HOP40_23565</name>
</gene>
<dbReference type="AlphaFoldDB" id="A0A6M6JK18"/>
<feature type="compositionally biased region" description="Basic and acidic residues" evidence="1">
    <location>
        <begin position="152"/>
        <end position="174"/>
    </location>
</feature>
<evidence type="ECO:0000313" key="3">
    <source>
        <dbReference type="EMBL" id="QJY48398.1"/>
    </source>
</evidence>
<dbReference type="EMBL" id="CP053564">
    <property type="protein sequence ID" value="QJY48398.1"/>
    <property type="molecule type" value="Genomic_DNA"/>
</dbReference>
<keyword evidence="3" id="KW-0808">Transferase</keyword>
<evidence type="ECO:0000313" key="4">
    <source>
        <dbReference type="Proteomes" id="UP000505377"/>
    </source>
</evidence>
<evidence type="ECO:0000256" key="1">
    <source>
        <dbReference type="SAM" id="MobiDB-lite"/>
    </source>
</evidence>
<dbReference type="GO" id="GO:0016747">
    <property type="term" value="F:acyltransferase activity, transferring groups other than amino-acyl groups"/>
    <property type="evidence" value="ECO:0007669"/>
    <property type="project" value="InterPro"/>
</dbReference>
<proteinExistence type="predicted"/>
<dbReference type="Pfam" id="PF13673">
    <property type="entry name" value="Acetyltransf_10"/>
    <property type="match status" value="1"/>
</dbReference>
<keyword evidence="4" id="KW-1185">Reference proteome</keyword>
<dbReference type="SUPFAM" id="SSF55729">
    <property type="entry name" value="Acyl-CoA N-acyltransferases (Nat)"/>
    <property type="match status" value="1"/>
</dbReference>
<reference evidence="3 4" key="1">
    <citation type="submission" date="2020-05" db="EMBL/GenBank/DDBJ databases">
        <authorList>
            <person name="Mo P."/>
        </authorList>
    </citation>
    <scope>NUCLEOTIDE SEQUENCE [LARGE SCALE GENOMIC DNA]</scope>
    <source>
        <strain evidence="3 4">Gen01</strain>
    </source>
</reference>
<organism evidence="3 4">
    <name type="scientific">Pseudonocardia broussonetiae</name>
    <dbReference type="NCBI Taxonomy" id="2736640"/>
    <lineage>
        <taxon>Bacteria</taxon>
        <taxon>Bacillati</taxon>
        <taxon>Actinomycetota</taxon>
        <taxon>Actinomycetes</taxon>
        <taxon>Pseudonocardiales</taxon>
        <taxon>Pseudonocardiaceae</taxon>
        <taxon>Pseudonocardia</taxon>
    </lineage>
</organism>
<dbReference type="PROSITE" id="PS51186">
    <property type="entry name" value="GNAT"/>
    <property type="match status" value="1"/>
</dbReference>